<reference evidence="1 2" key="1">
    <citation type="submission" date="2022-02" db="EMBL/GenBank/DDBJ databases">
        <title>The car tank lid bacteriome: a reservoir of bacteria with potential in bioremediation of fuel.</title>
        <authorList>
            <person name="Vidal-Verdu A."/>
            <person name="Gomez-Martinez D."/>
            <person name="Latorre-Perez A."/>
            <person name="Pereto J."/>
            <person name="Porcar M."/>
        </authorList>
    </citation>
    <scope>NUCLEOTIDE SEQUENCE [LARGE SCALE GENOMIC DNA]</scope>
    <source>
        <strain evidence="1 2">4D.3</strain>
    </source>
</reference>
<accession>A0ABT0J2R0</accession>
<sequence>MGTPTSSYDGEALSAFLADLGLVLGAEDLEAVTDRYDLPALFVGPEKSTVLGSPEEVLDLSRQGPAAARAREAVAVLPELVAVEEVGWALLWVDVRWSYRDELAGEIAGERCRYLLRRGRGTFEVCVVAPVE</sequence>
<gene>
    <name evidence="1" type="ORF">M1843_08430</name>
</gene>
<evidence type="ECO:0008006" key="3">
    <source>
        <dbReference type="Google" id="ProtNLM"/>
    </source>
</evidence>
<protein>
    <recommendedName>
        <fullName evidence="3">SnoaL-like domain-containing protein</fullName>
    </recommendedName>
</protein>
<evidence type="ECO:0000313" key="2">
    <source>
        <dbReference type="Proteomes" id="UP001651050"/>
    </source>
</evidence>
<proteinExistence type="predicted"/>
<name>A0ABT0J2R0_9MICO</name>
<evidence type="ECO:0000313" key="1">
    <source>
        <dbReference type="EMBL" id="MCK9793767.1"/>
    </source>
</evidence>
<dbReference type="EMBL" id="JALQCY010000002">
    <property type="protein sequence ID" value="MCK9793767.1"/>
    <property type="molecule type" value="Genomic_DNA"/>
</dbReference>
<dbReference type="Proteomes" id="UP001651050">
    <property type="component" value="Unassembled WGS sequence"/>
</dbReference>
<organism evidence="1 2">
    <name type="scientific">Isoptericola peretonis</name>
    <dbReference type="NCBI Taxonomy" id="2918523"/>
    <lineage>
        <taxon>Bacteria</taxon>
        <taxon>Bacillati</taxon>
        <taxon>Actinomycetota</taxon>
        <taxon>Actinomycetes</taxon>
        <taxon>Micrococcales</taxon>
        <taxon>Promicromonosporaceae</taxon>
        <taxon>Isoptericola</taxon>
    </lineage>
</organism>
<keyword evidence="2" id="KW-1185">Reference proteome</keyword>
<dbReference type="RefSeq" id="WP_416343599.1">
    <property type="nucleotide sequence ID" value="NZ_JALQCY010000002.1"/>
</dbReference>
<comment type="caution">
    <text evidence="1">The sequence shown here is derived from an EMBL/GenBank/DDBJ whole genome shotgun (WGS) entry which is preliminary data.</text>
</comment>